<dbReference type="AlphaFoldDB" id="A0A849VIU1"/>
<dbReference type="GO" id="GO:0055085">
    <property type="term" value="P:transmembrane transport"/>
    <property type="evidence" value="ECO:0007669"/>
    <property type="project" value="InterPro"/>
</dbReference>
<dbReference type="EMBL" id="JABBPG010000006">
    <property type="protein sequence ID" value="NOU51744.1"/>
    <property type="molecule type" value="Genomic_DNA"/>
</dbReference>
<keyword evidence="3" id="KW-0732">Signal</keyword>
<name>A0A849VIU1_9GAMM</name>
<organism evidence="4 5">
    <name type="scientific">Pseudoalteromonas caenipelagi</name>
    <dbReference type="NCBI Taxonomy" id="2726988"/>
    <lineage>
        <taxon>Bacteria</taxon>
        <taxon>Pseudomonadati</taxon>
        <taxon>Pseudomonadota</taxon>
        <taxon>Gammaproteobacteria</taxon>
        <taxon>Alteromonadales</taxon>
        <taxon>Pseudoalteromonadaceae</taxon>
        <taxon>Pseudoalteromonas</taxon>
    </lineage>
</organism>
<dbReference type="RefSeq" id="WP_171626803.1">
    <property type="nucleotide sequence ID" value="NZ_JABBPG010000006.1"/>
</dbReference>
<reference evidence="4 5" key="1">
    <citation type="submission" date="2020-04" db="EMBL/GenBank/DDBJ databases">
        <title>Pseudoalteromonas caenipelagi sp. nov., isolated from a tidal flat.</title>
        <authorList>
            <person name="Park S."/>
            <person name="Yoon J.-H."/>
        </authorList>
    </citation>
    <scope>NUCLEOTIDE SEQUENCE [LARGE SCALE GENOMIC DNA]</scope>
    <source>
        <strain evidence="4 5">JBTF-M23</strain>
    </source>
</reference>
<dbReference type="InterPro" id="IPR038404">
    <property type="entry name" value="TRAP_DctP_sf"/>
</dbReference>
<accession>A0A849VIU1</accession>
<dbReference type="PANTHER" id="PTHR33376:SF7">
    <property type="entry name" value="C4-DICARBOXYLATE-BINDING PROTEIN DCTB"/>
    <property type="match status" value="1"/>
</dbReference>
<keyword evidence="2" id="KW-0813">Transport</keyword>
<evidence type="ECO:0000256" key="2">
    <source>
        <dbReference type="ARBA" id="ARBA00022448"/>
    </source>
</evidence>
<dbReference type="PANTHER" id="PTHR33376">
    <property type="match status" value="1"/>
</dbReference>
<evidence type="ECO:0000313" key="4">
    <source>
        <dbReference type="EMBL" id="NOU51744.1"/>
    </source>
</evidence>
<dbReference type="NCBIfam" id="NF037995">
    <property type="entry name" value="TRAP_S1"/>
    <property type="match status" value="1"/>
</dbReference>
<dbReference type="Proteomes" id="UP000586305">
    <property type="component" value="Unassembled WGS sequence"/>
</dbReference>
<dbReference type="Pfam" id="PF03480">
    <property type="entry name" value="DctP"/>
    <property type="match status" value="1"/>
</dbReference>
<keyword evidence="5" id="KW-1185">Reference proteome</keyword>
<proteinExistence type="inferred from homology"/>
<evidence type="ECO:0000256" key="1">
    <source>
        <dbReference type="ARBA" id="ARBA00009023"/>
    </source>
</evidence>
<gene>
    <name evidence="4" type="primary">dctP</name>
    <name evidence="4" type="ORF">HG263_14500</name>
</gene>
<dbReference type="Gene3D" id="3.40.190.170">
    <property type="entry name" value="Bacterial extracellular solute-binding protein, family 7"/>
    <property type="match status" value="1"/>
</dbReference>
<dbReference type="InterPro" id="IPR018389">
    <property type="entry name" value="DctP_fam"/>
</dbReference>
<evidence type="ECO:0000256" key="3">
    <source>
        <dbReference type="ARBA" id="ARBA00022729"/>
    </source>
</evidence>
<sequence>MGLTLPMPIWAKEQCDKLQDSEFDKCNNAYVNMVFASPYDTSQWRSSPHMHQQLKKNIEQVSDGKIYFDIYHNGILGVGTELAALVARGSVHGALVSVSNLTPILSTLDILNIPFWCSERHNYLKLITSQIWQTHIIDKIHRQGKLQILMHYLPGTRTVTSTKQYGKTIKTPNDMRDIVFRIPASKGLQQFYDLCDTSPVRVPWKKTATLAQGGRIEALDPSIVGLFNGPNNLKEHLGVVSRIKSVQDGWLFVVNQNWFNSLPTKLRHALHEATQQTFAQHLAQIPRVEHYCELGLKQLGTQIYTPSVDEMAQWHAKAGHQHPQWRPFKQALLGDEALFGKFFDAAHH</sequence>
<protein>
    <submittedName>
        <fullName evidence="4">TRAP transporter substrate-binding protein DctP</fullName>
    </submittedName>
</protein>
<evidence type="ECO:0000313" key="5">
    <source>
        <dbReference type="Proteomes" id="UP000586305"/>
    </source>
</evidence>
<comment type="similarity">
    <text evidence="1">Belongs to the bacterial solute-binding protein 7 family.</text>
</comment>
<comment type="caution">
    <text evidence="4">The sequence shown here is derived from an EMBL/GenBank/DDBJ whole genome shotgun (WGS) entry which is preliminary data.</text>
</comment>